<keyword evidence="1" id="KW-0808">Transferase</keyword>
<name>A0ACC6JEQ6_9FLAO</name>
<organism evidence="1 2">
    <name type="scientific">Chryseobacterium vietnamense</name>
    <dbReference type="NCBI Taxonomy" id="866785"/>
    <lineage>
        <taxon>Bacteria</taxon>
        <taxon>Pseudomonadati</taxon>
        <taxon>Bacteroidota</taxon>
        <taxon>Flavobacteriia</taxon>
        <taxon>Flavobacteriales</taxon>
        <taxon>Weeksellaceae</taxon>
        <taxon>Chryseobacterium group</taxon>
        <taxon>Chryseobacterium</taxon>
    </lineage>
</organism>
<comment type="caution">
    <text evidence="1">The sequence shown here is derived from an EMBL/GenBank/DDBJ whole genome shotgun (WGS) entry which is preliminary data.</text>
</comment>
<dbReference type="EMBL" id="JAVDQX010000008">
    <property type="protein sequence ID" value="MDR6461243.1"/>
    <property type="molecule type" value="Genomic_DNA"/>
</dbReference>
<keyword evidence="2" id="KW-1185">Reference proteome</keyword>
<dbReference type="Proteomes" id="UP001184833">
    <property type="component" value="Unassembled WGS sequence"/>
</dbReference>
<evidence type="ECO:0000313" key="2">
    <source>
        <dbReference type="Proteomes" id="UP001184833"/>
    </source>
</evidence>
<evidence type="ECO:0000313" key="1">
    <source>
        <dbReference type="EMBL" id="MDR6461243.1"/>
    </source>
</evidence>
<proteinExistence type="predicted"/>
<accession>A0ACC6JEQ6</accession>
<sequence length="553" mass="64438">MIRYLFFILLFFIACEKKTVIHNAPEADKLYDEGTSLLLKDNIEAYKKFQEALNYYYKTRDSSNISKSLICQAIAQKYTGDIFGAEATLVDALTFMKEGDESLYSAYSTLGDIKYAQKEYSSAEEWYAKGLSEKNTSEKDKFDMLNNKGAAEYRQKKYSEALKTLRSIDPKNVNDINLKNRIKENIVYTQWLQDKNYPAQSEFEELLKLKLKNNDNWGANSSYSHLAEINQDSNPNISLYYAHQMLNTAEKIKSPDDRLEAIEKISLVDNPSNAIKNFKQYKHLSDSIQSYKNDNRNRFAYIKYDGEKKEIENQRLKAEKVEKEFQLLWQYFLSGLLVALIIIIIILYKKRQKKLQQEKEIEVKNTQLKMSKKVHDVVANGLYHMMIDVQNNPEMDKTRILNDIEKMYEESRDISHENIAEKDFALRFINMITSYSSDEQKVLPLGYKENIWESIAYNTQLELYYTLREILVNMKKHSQAKLASVRFEKDNYNLKIKYTDNGIGINNLDQKKGTGIHNTENRIENIGGDITFEKNPTGGLIVQITIPIQSKYV</sequence>
<keyword evidence="1" id="KW-0418">Kinase</keyword>
<protein>
    <submittedName>
        <fullName evidence="1">Signal transduction histidine kinase</fullName>
    </submittedName>
</protein>
<reference evidence="1" key="1">
    <citation type="submission" date="2023-07" db="EMBL/GenBank/DDBJ databases">
        <title>Sorghum-associated microbial communities from plants grown in Nebraska, USA.</title>
        <authorList>
            <person name="Schachtman D."/>
        </authorList>
    </citation>
    <scope>NUCLEOTIDE SEQUENCE</scope>
    <source>
        <strain evidence="1">DS2329</strain>
    </source>
</reference>
<gene>
    <name evidence="1" type="ORF">J2786_004397</name>
</gene>